<dbReference type="InterPro" id="IPR036390">
    <property type="entry name" value="WH_DNA-bd_sf"/>
</dbReference>
<dbReference type="Pfam" id="PF03551">
    <property type="entry name" value="PadR"/>
    <property type="match status" value="1"/>
</dbReference>
<sequence length="196" mass="21773">MTLRHAVLASLLDEERSGYQLAKAFDVGVANFWHALPQQLYAELSKLEKDGLITGRDVRQANRPAKRLFRPTRAGLDELQRFVAAESRPSVIRDDLLVKVQAADHVDPDPLIERSAPGSPGASAANPRGRPHRQTPPTPAGAVARTDITAHDNTTGTKCVSTRRSRLLWAVHLHCYPHRHASHFETVSRTWLWTAS</sequence>
<dbReference type="Proteomes" id="UP001165136">
    <property type="component" value="Unassembled WGS sequence"/>
</dbReference>
<proteinExistence type="predicted"/>
<evidence type="ECO:0000313" key="3">
    <source>
        <dbReference type="EMBL" id="GLY65754.1"/>
    </source>
</evidence>
<accession>A0A9W6VGA8</accession>
<dbReference type="EMBL" id="BSTI01000004">
    <property type="protein sequence ID" value="GLY65754.1"/>
    <property type="molecule type" value="Genomic_DNA"/>
</dbReference>
<dbReference type="InterPro" id="IPR005149">
    <property type="entry name" value="Tscrpt_reg_PadR_N"/>
</dbReference>
<comment type="caution">
    <text evidence="3">The sequence shown here is derived from an EMBL/GenBank/DDBJ whole genome shotgun (WGS) entry which is preliminary data.</text>
</comment>
<feature type="compositionally biased region" description="Low complexity" evidence="1">
    <location>
        <begin position="114"/>
        <end position="128"/>
    </location>
</feature>
<dbReference type="AlphaFoldDB" id="A0A9W6VGA8"/>
<dbReference type="InterPro" id="IPR036388">
    <property type="entry name" value="WH-like_DNA-bd_sf"/>
</dbReference>
<feature type="domain" description="Transcription regulator PadR N-terminal" evidence="2">
    <location>
        <begin position="7"/>
        <end position="80"/>
    </location>
</feature>
<evidence type="ECO:0000256" key="1">
    <source>
        <dbReference type="SAM" id="MobiDB-lite"/>
    </source>
</evidence>
<keyword evidence="4" id="KW-1185">Reference proteome</keyword>
<dbReference type="PANTHER" id="PTHR43252:SF4">
    <property type="entry name" value="TRANSCRIPTIONAL REGULATORY PROTEIN"/>
    <property type="match status" value="1"/>
</dbReference>
<protein>
    <recommendedName>
        <fullName evidence="2">Transcription regulator PadR N-terminal domain-containing protein</fullName>
    </recommendedName>
</protein>
<gene>
    <name evidence="3" type="ORF">Atai01_23730</name>
</gene>
<organism evidence="3 4">
    <name type="scientific">Amycolatopsis taiwanensis</name>
    <dbReference type="NCBI Taxonomy" id="342230"/>
    <lineage>
        <taxon>Bacteria</taxon>
        <taxon>Bacillati</taxon>
        <taxon>Actinomycetota</taxon>
        <taxon>Actinomycetes</taxon>
        <taxon>Pseudonocardiales</taxon>
        <taxon>Pseudonocardiaceae</taxon>
        <taxon>Amycolatopsis</taxon>
    </lineage>
</organism>
<name>A0A9W6VGA8_9PSEU</name>
<dbReference type="PANTHER" id="PTHR43252">
    <property type="entry name" value="TRANSCRIPTIONAL REGULATOR YQJI"/>
    <property type="match status" value="1"/>
</dbReference>
<evidence type="ECO:0000259" key="2">
    <source>
        <dbReference type="Pfam" id="PF03551"/>
    </source>
</evidence>
<dbReference type="SUPFAM" id="SSF46785">
    <property type="entry name" value="Winged helix' DNA-binding domain"/>
    <property type="match status" value="1"/>
</dbReference>
<evidence type="ECO:0000313" key="4">
    <source>
        <dbReference type="Proteomes" id="UP001165136"/>
    </source>
</evidence>
<reference evidence="3" key="1">
    <citation type="submission" date="2023-03" db="EMBL/GenBank/DDBJ databases">
        <title>Amycolatopsis taiwanensis NBRC 103393.</title>
        <authorList>
            <person name="Ichikawa N."/>
            <person name="Sato H."/>
            <person name="Tonouchi N."/>
        </authorList>
    </citation>
    <scope>NUCLEOTIDE SEQUENCE</scope>
    <source>
        <strain evidence="3">NBRC 103393</strain>
    </source>
</reference>
<feature type="region of interest" description="Disordered" evidence="1">
    <location>
        <begin position="108"/>
        <end position="156"/>
    </location>
</feature>
<dbReference type="Gene3D" id="1.10.10.10">
    <property type="entry name" value="Winged helix-like DNA-binding domain superfamily/Winged helix DNA-binding domain"/>
    <property type="match status" value="1"/>
</dbReference>
<dbReference type="RefSeq" id="WP_084143018.1">
    <property type="nucleotide sequence ID" value="NZ_BSTI01000004.1"/>
</dbReference>